<comment type="caution">
    <text evidence="6">The sequence shown here is derived from an EMBL/GenBank/DDBJ whole genome shotgun (WGS) entry which is preliminary data.</text>
</comment>
<dbReference type="GO" id="GO:0002376">
    <property type="term" value="P:immune system process"/>
    <property type="evidence" value="ECO:0007669"/>
    <property type="project" value="UniProtKB-KW"/>
</dbReference>
<dbReference type="Pfam" id="PF00017">
    <property type="entry name" value="SH2"/>
    <property type="match status" value="1"/>
</dbReference>
<dbReference type="SMART" id="SM00252">
    <property type="entry name" value="SH2"/>
    <property type="match status" value="1"/>
</dbReference>
<reference evidence="6 7" key="1">
    <citation type="submission" date="2024-06" db="EMBL/GenBank/DDBJ databases">
        <authorList>
            <person name="Pan Q."/>
            <person name="Wen M."/>
            <person name="Jouanno E."/>
            <person name="Zahm M."/>
            <person name="Klopp C."/>
            <person name="Cabau C."/>
            <person name="Louis A."/>
            <person name="Berthelot C."/>
            <person name="Parey E."/>
            <person name="Roest Crollius H."/>
            <person name="Montfort J."/>
            <person name="Robinson-Rechavi M."/>
            <person name="Bouchez O."/>
            <person name="Lampietro C."/>
            <person name="Lopez Roques C."/>
            <person name="Donnadieu C."/>
            <person name="Postlethwait J."/>
            <person name="Bobe J."/>
            <person name="Verreycken H."/>
            <person name="Guiguen Y."/>
        </authorList>
    </citation>
    <scope>NUCLEOTIDE SEQUENCE [LARGE SCALE GENOMIC DNA]</scope>
    <source>
        <strain evidence="6">Up_M1</strain>
        <tissue evidence="6">Testis</tissue>
    </source>
</reference>
<dbReference type="EMBL" id="JAGEUA010000006">
    <property type="protein sequence ID" value="KAL0974400.1"/>
    <property type="molecule type" value="Genomic_DNA"/>
</dbReference>
<dbReference type="PRINTS" id="PR00401">
    <property type="entry name" value="SH2DOMAIN"/>
</dbReference>
<name>A0ABD0WRN7_UMBPY</name>
<dbReference type="Gene3D" id="3.30.505.10">
    <property type="entry name" value="SH2 domain"/>
    <property type="match status" value="1"/>
</dbReference>
<evidence type="ECO:0000259" key="5">
    <source>
        <dbReference type="PROSITE" id="PS50001"/>
    </source>
</evidence>
<proteinExistence type="predicted"/>
<evidence type="ECO:0000256" key="2">
    <source>
        <dbReference type="ARBA" id="ARBA00022999"/>
    </source>
</evidence>
<keyword evidence="7" id="KW-1185">Reference proteome</keyword>
<dbReference type="Proteomes" id="UP001557470">
    <property type="component" value="Unassembled WGS sequence"/>
</dbReference>
<dbReference type="InterPro" id="IPR000980">
    <property type="entry name" value="SH2"/>
</dbReference>
<keyword evidence="2 3" id="KW-0727">SH2 domain</keyword>
<evidence type="ECO:0000313" key="6">
    <source>
        <dbReference type="EMBL" id="KAL0974400.1"/>
    </source>
</evidence>
<dbReference type="InterPro" id="IPR036860">
    <property type="entry name" value="SH2_dom_sf"/>
</dbReference>
<organism evidence="6 7">
    <name type="scientific">Umbra pygmaea</name>
    <name type="common">Eastern mudminnow</name>
    <dbReference type="NCBI Taxonomy" id="75934"/>
    <lineage>
        <taxon>Eukaryota</taxon>
        <taxon>Metazoa</taxon>
        <taxon>Chordata</taxon>
        <taxon>Craniata</taxon>
        <taxon>Vertebrata</taxon>
        <taxon>Euteleostomi</taxon>
        <taxon>Actinopterygii</taxon>
        <taxon>Neopterygii</taxon>
        <taxon>Teleostei</taxon>
        <taxon>Protacanthopterygii</taxon>
        <taxon>Esociformes</taxon>
        <taxon>Umbridae</taxon>
        <taxon>Umbra</taxon>
    </lineage>
</organism>
<gene>
    <name evidence="6" type="ORF">UPYG_G00219940</name>
</gene>
<dbReference type="PROSITE" id="PS50001">
    <property type="entry name" value="SH2"/>
    <property type="match status" value="1"/>
</dbReference>
<dbReference type="AlphaFoldDB" id="A0ABD0WRN7"/>
<feature type="region of interest" description="Disordered" evidence="4">
    <location>
        <begin position="111"/>
        <end position="136"/>
    </location>
</feature>
<protein>
    <recommendedName>
        <fullName evidence="5">SH2 domain-containing protein</fullName>
    </recommendedName>
</protein>
<evidence type="ECO:0000313" key="7">
    <source>
        <dbReference type="Proteomes" id="UP001557470"/>
    </source>
</evidence>
<dbReference type="PANTHER" id="PTHR46051">
    <property type="entry name" value="SH2 DOMAIN-CONTAINING PROTEIN"/>
    <property type="match status" value="1"/>
</dbReference>
<sequence length="136" mass="15503">MEKEKLAVYHGSISKEEGERRLWRDGRDGSYLIRNSESLVGVYCLCVLYKGCVYTYRLTMDGEGSWTAETADGVERRYFRKVKNLIAAFQKPGQGIAMHLLYPVTMPNKTPPEGFKRHTHSNSSPSTPTTLNPYHQ</sequence>
<feature type="compositionally biased region" description="Low complexity" evidence="4">
    <location>
        <begin position="121"/>
        <end position="130"/>
    </location>
</feature>
<dbReference type="PANTHER" id="PTHR46051:SF3">
    <property type="entry name" value="PHOSPHATIDYLINOSITOL 3,4,5-TRISPHOSPHATE 5-PHOSPHATASE 1"/>
    <property type="match status" value="1"/>
</dbReference>
<evidence type="ECO:0000256" key="1">
    <source>
        <dbReference type="ARBA" id="ARBA00022859"/>
    </source>
</evidence>
<evidence type="ECO:0000256" key="3">
    <source>
        <dbReference type="PROSITE-ProRule" id="PRU00191"/>
    </source>
</evidence>
<keyword evidence="1" id="KW-0391">Immunity</keyword>
<dbReference type="SUPFAM" id="SSF55550">
    <property type="entry name" value="SH2 domain"/>
    <property type="match status" value="1"/>
</dbReference>
<feature type="domain" description="SH2" evidence="5">
    <location>
        <begin position="8"/>
        <end position="104"/>
    </location>
</feature>
<accession>A0ABD0WRN7</accession>
<evidence type="ECO:0000256" key="4">
    <source>
        <dbReference type="SAM" id="MobiDB-lite"/>
    </source>
</evidence>